<dbReference type="OrthoDB" id="6138780at2759"/>
<accession>A0A8S3R5S7</accession>
<dbReference type="FunFam" id="2.10.25.10:FF:000010">
    <property type="entry name" value="Pro-epidermal growth factor"/>
    <property type="match status" value="1"/>
</dbReference>
<dbReference type="SMART" id="SM00181">
    <property type="entry name" value="EGF"/>
    <property type="match status" value="3"/>
</dbReference>
<dbReference type="Gene3D" id="2.10.25.10">
    <property type="entry name" value="Laminin"/>
    <property type="match status" value="3"/>
</dbReference>
<dbReference type="CDD" id="cd00054">
    <property type="entry name" value="EGF_CA"/>
    <property type="match status" value="3"/>
</dbReference>
<evidence type="ECO:0000259" key="7">
    <source>
        <dbReference type="PROSITE" id="PS50026"/>
    </source>
</evidence>
<dbReference type="InterPro" id="IPR013783">
    <property type="entry name" value="Ig-like_fold"/>
</dbReference>
<dbReference type="PROSITE" id="PS01186">
    <property type="entry name" value="EGF_2"/>
    <property type="match status" value="2"/>
</dbReference>
<keyword evidence="6" id="KW-0472">Membrane</keyword>
<evidence type="ECO:0000256" key="6">
    <source>
        <dbReference type="SAM" id="Phobius"/>
    </source>
</evidence>
<evidence type="ECO:0000256" key="1">
    <source>
        <dbReference type="ARBA" id="ARBA00022536"/>
    </source>
</evidence>
<keyword evidence="4 5" id="KW-1015">Disulfide bond</keyword>
<reference evidence="9" key="1">
    <citation type="submission" date="2021-03" db="EMBL/GenBank/DDBJ databases">
        <authorList>
            <person name="Bekaert M."/>
        </authorList>
    </citation>
    <scope>NUCLEOTIDE SEQUENCE</scope>
</reference>
<dbReference type="Pfam" id="PF07645">
    <property type="entry name" value="EGF_CA"/>
    <property type="match status" value="2"/>
</dbReference>
<dbReference type="InterPro" id="IPR009030">
    <property type="entry name" value="Growth_fac_rcpt_cys_sf"/>
</dbReference>
<evidence type="ECO:0000256" key="5">
    <source>
        <dbReference type="PROSITE-ProRule" id="PRU00076"/>
    </source>
</evidence>
<dbReference type="PROSITE" id="PS00010">
    <property type="entry name" value="ASX_HYDROXYL"/>
    <property type="match status" value="2"/>
</dbReference>
<organism evidence="9 10">
    <name type="scientific">Mytilus edulis</name>
    <name type="common">Blue mussel</name>
    <dbReference type="NCBI Taxonomy" id="6550"/>
    <lineage>
        <taxon>Eukaryota</taxon>
        <taxon>Metazoa</taxon>
        <taxon>Spiralia</taxon>
        <taxon>Lophotrochozoa</taxon>
        <taxon>Mollusca</taxon>
        <taxon>Bivalvia</taxon>
        <taxon>Autobranchia</taxon>
        <taxon>Pteriomorphia</taxon>
        <taxon>Mytilida</taxon>
        <taxon>Mytiloidea</taxon>
        <taxon>Mytilidae</taxon>
        <taxon>Mytilinae</taxon>
        <taxon>Mytilus</taxon>
    </lineage>
</organism>
<evidence type="ECO:0000256" key="3">
    <source>
        <dbReference type="ARBA" id="ARBA00022737"/>
    </source>
</evidence>
<evidence type="ECO:0000256" key="4">
    <source>
        <dbReference type="ARBA" id="ARBA00023157"/>
    </source>
</evidence>
<dbReference type="PROSITE" id="PS50835">
    <property type="entry name" value="IG_LIKE"/>
    <property type="match status" value="1"/>
</dbReference>
<comment type="caution">
    <text evidence="9">The sequence shown here is derived from an EMBL/GenBank/DDBJ whole genome shotgun (WGS) entry which is preliminary data.</text>
</comment>
<dbReference type="PROSITE" id="PS50026">
    <property type="entry name" value="EGF_3"/>
    <property type="match status" value="1"/>
</dbReference>
<dbReference type="InterPro" id="IPR000742">
    <property type="entry name" value="EGF"/>
</dbReference>
<protein>
    <submittedName>
        <fullName evidence="9">Uncharacterized protein</fullName>
    </submittedName>
</protein>
<dbReference type="Pfam" id="PF00008">
    <property type="entry name" value="EGF"/>
    <property type="match status" value="1"/>
</dbReference>
<dbReference type="PANTHER" id="PTHR24039">
    <property type="entry name" value="FIBRILLIN-RELATED"/>
    <property type="match status" value="1"/>
</dbReference>
<feature type="domain" description="EGF-like" evidence="7">
    <location>
        <begin position="27"/>
        <end position="63"/>
    </location>
</feature>
<dbReference type="SUPFAM" id="SSF48726">
    <property type="entry name" value="Immunoglobulin"/>
    <property type="match status" value="1"/>
</dbReference>
<proteinExistence type="predicted"/>
<dbReference type="SMART" id="SM00179">
    <property type="entry name" value="EGF_CA"/>
    <property type="match status" value="3"/>
</dbReference>
<dbReference type="EMBL" id="CAJPWZ010000882">
    <property type="protein sequence ID" value="CAG2202244.1"/>
    <property type="molecule type" value="Genomic_DNA"/>
</dbReference>
<name>A0A8S3R5S7_MYTED</name>
<dbReference type="Pfam" id="PF13927">
    <property type="entry name" value="Ig_3"/>
    <property type="match status" value="1"/>
</dbReference>
<dbReference type="InterPro" id="IPR000152">
    <property type="entry name" value="EGF-type_Asp/Asn_hydroxyl_site"/>
</dbReference>
<evidence type="ECO:0000313" key="10">
    <source>
        <dbReference type="Proteomes" id="UP000683360"/>
    </source>
</evidence>
<feature type="transmembrane region" description="Helical" evidence="6">
    <location>
        <begin position="1603"/>
        <end position="1622"/>
    </location>
</feature>
<dbReference type="InterPro" id="IPR001881">
    <property type="entry name" value="EGF-like_Ca-bd_dom"/>
</dbReference>
<evidence type="ECO:0000313" key="9">
    <source>
        <dbReference type="EMBL" id="CAG2202244.1"/>
    </source>
</evidence>
<dbReference type="PROSITE" id="PS00022">
    <property type="entry name" value="EGF_1"/>
    <property type="match status" value="1"/>
</dbReference>
<dbReference type="PRINTS" id="PR01983">
    <property type="entry name" value="NOTCH"/>
</dbReference>
<dbReference type="Proteomes" id="UP000683360">
    <property type="component" value="Unassembled WGS sequence"/>
</dbReference>
<dbReference type="InterPro" id="IPR003598">
    <property type="entry name" value="Ig_sub2"/>
</dbReference>
<sequence length="1667" mass="186388">MLVHIGAAADLDTNLQWMDYLAQVFIHTDNCVGVNCLNGGHCIDNIGSYSCKCAPGFDGQHCGNDVNECLFVNGGCDDICVNTPGSYQCQCQTGQSLNANGRCSGGKNVTGGVQQTLFEVHKLARRLLPKGCAVLELASCGEKGISKNIVLSSTSSWYKLSTNSSIFFSMGIVFVESGDFSFPVSISGLEVISTNSNFELIFGSLKYSKVNGIELYDRRNHTCFFFETTPRDVHALIASFVPTVFDKLYEVLPNWVRFSESGTKGLSITDLKTDLLTGEELRIFSDCKGAPVYDGRLYSVFRFGTNMSITLFENNVHLPSPLAGNRFCLVVDICQDNGGTAFLLIPPESRNFLEKFDIFKSLHQNNGVIIRPYGVGLSLAKNIDVTHSKKEVIAWNGDNFFQYPVFPSANVWLHSNFEWGFKADFFSLKIEGDMELFLAGPSISNLLTGLFVDEWNALVQIKEFGLTPAFTFKLFNQNVTLALNNIVTASIEAYLSIGGQNERTWCGNGANPEGIFLSFMTNLNPLRNVPLVKDWVFDMNVRLHAFFTSSPNHIPTTNTTINILTDIEDLSAAIHRFGDVLIDLIQRFGKDLSDTIRKFLRDLQILSVSFVQMLTNVIKTGKVDIKHISNIASNIWTTYIDSFKRKGQGVLDLLEFEKDVVAFNISRFIKEEQRLISHNVDKLLSKVSGQVLTAIKNYNGFGLRFSVDLYLIKLGFGQMDIEFIYSVDRLGQCSKFKKMYELLKGEESIKVLGRPTIQKRLGKVQSFGKYKHLGYFLKFELSASLGIALSITSNKFVAHLHAHASVLGMKASGDLFINNNKLFIALEGNLWNVYFARLSLSTELGKHWYDLTYSVSGELVVKRGENDFGGSYLDGLRIISQKTADAANKRFNAAKDGLTSAQHGISKVQEKLTGAQQKIRNCNSAFDTAVHSMNKAKHALDRAKGPFERAIEKLSKAQKHLDNLCKIKTCRKICVPGLKFRICKKGWFRYPCFRTTSCMFRIPNIACIIANVACRAVRAVAYVALEAAKIFVRVPMLALDIAKSAVSVAQFVVDKSRVVLVLAEGVLEVVKLRLEMAKVVLEVAKAGIDAVKFIVGAALHVFDLIVKYGLQSLLDVRNCRFEFQLSTEDKAAFEVSCELQAFHLHWHKFKFEFDFRHPAVSMWRIAKSTIKTLLEFVGDIFGKRKRRAILYKSMSKLHHIIQIYKRDVMNQSEYSKNSADYINGSFQHFDDSSEIHFKSKFKTQIEYFAFNCESFRHTYLFLSDSIESLYMMTNESTFALNDVIKFQNTIIDMNIPITADNLTAESLGISTDYALREFNLTDEDILNAIENATDMSSDDSSLSQMVNASSFAAELLETQMADADSISVIDHWIYGMTNTSRDYFDETECYDFKDCVLYSFSHLHDLFDDGTIPDLEYSRNATIILEDQFSELLFNSSRSIKDTNRLLIEVSEVLTRLNYSNIFCATPPNVSIEDPSQIALLGSSINIICNATGDPRPKVSWYHNGTLLLGANEDVLLLSNIQQIQAGIYNCIAENVVANISSNDAKIFVKDIDECSDGLFKCEHGCFNTNGSFVCSCRDGYILQSDGKSCTADSVKIPDKAKIAAGVIVGIAAVMAVLFSIFKFMQPKKMKVKPYPDAVKRPDSVQKPVLRHAFVDPVPKGKHQQSI</sequence>
<dbReference type="InterPro" id="IPR036179">
    <property type="entry name" value="Ig-like_dom_sf"/>
</dbReference>
<keyword evidence="1 5" id="KW-0245">EGF-like domain</keyword>
<dbReference type="SUPFAM" id="SSF57184">
    <property type="entry name" value="Growth factor receptor domain"/>
    <property type="match status" value="1"/>
</dbReference>
<gene>
    <name evidence="9" type="ORF">MEDL_16821</name>
</gene>
<dbReference type="PROSITE" id="PS01187">
    <property type="entry name" value="EGF_CA"/>
    <property type="match status" value="2"/>
</dbReference>
<keyword evidence="6" id="KW-1133">Transmembrane helix</keyword>
<feature type="domain" description="Ig-like" evidence="8">
    <location>
        <begin position="1468"/>
        <end position="1548"/>
    </location>
</feature>
<keyword evidence="6" id="KW-0812">Transmembrane</keyword>
<dbReference type="SMART" id="SM00408">
    <property type="entry name" value="IGc2"/>
    <property type="match status" value="1"/>
</dbReference>
<dbReference type="InterPro" id="IPR007110">
    <property type="entry name" value="Ig-like_dom"/>
</dbReference>
<feature type="disulfide bond" evidence="5">
    <location>
        <begin position="53"/>
        <end position="62"/>
    </location>
</feature>
<dbReference type="SMART" id="SM00409">
    <property type="entry name" value="IG"/>
    <property type="match status" value="1"/>
</dbReference>
<keyword evidence="10" id="KW-1185">Reference proteome</keyword>
<dbReference type="Gene3D" id="1.20.120.330">
    <property type="entry name" value="Nucleotidyltransferases domain 2"/>
    <property type="match status" value="1"/>
</dbReference>
<dbReference type="InterPro" id="IPR018097">
    <property type="entry name" value="EGF_Ca-bd_CS"/>
</dbReference>
<dbReference type="InterPro" id="IPR003599">
    <property type="entry name" value="Ig_sub"/>
</dbReference>
<dbReference type="GO" id="GO:0005509">
    <property type="term" value="F:calcium ion binding"/>
    <property type="evidence" value="ECO:0007669"/>
    <property type="project" value="InterPro"/>
</dbReference>
<evidence type="ECO:0000256" key="2">
    <source>
        <dbReference type="ARBA" id="ARBA00022729"/>
    </source>
</evidence>
<evidence type="ECO:0000259" key="8">
    <source>
        <dbReference type="PROSITE" id="PS50835"/>
    </source>
</evidence>
<dbReference type="InterPro" id="IPR049883">
    <property type="entry name" value="NOTCH1_EGF-like"/>
</dbReference>
<keyword evidence="2" id="KW-0732">Signal</keyword>
<keyword evidence="3" id="KW-0677">Repeat</keyword>
<comment type="caution">
    <text evidence="5">Lacks conserved residue(s) required for the propagation of feature annotation.</text>
</comment>
<dbReference type="Gene3D" id="2.60.40.10">
    <property type="entry name" value="Immunoglobulins"/>
    <property type="match status" value="1"/>
</dbReference>